<dbReference type="KEGG" id="aqu:105312629"/>
<dbReference type="SMART" id="SM00054">
    <property type="entry name" value="EFh"/>
    <property type="match status" value="2"/>
</dbReference>
<dbReference type="EnsemblMetazoa" id="XM_019996039.1">
    <property type="protein sequence ID" value="XP_019851598.1"/>
    <property type="gene ID" value="LOC105312629"/>
</dbReference>
<evidence type="ECO:0000313" key="5">
    <source>
        <dbReference type="EnsemblMetazoa" id="Aqu2.1.43816_001"/>
    </source>
</evidence>
<dbReference type="Gene3D" id="1.10.238.10">
    <property type="entry name" value="EF-hand"/>
    <property type="match status" value="1"/>
</dbReference>
<feature type="region of interest" description="Disordered" evidence="3">
    <location>
        <begin position="264"/>
        <end position="310"/>
    </location>
</feature>
<feature type="region of interest" description="Disordered" evidence="3">
    <location>
        <begin position="80"/>
        <end position="126"/>
    </location>
</feature>
<evidence type="ECO:0000256" key="1">
    <source>
        <dbReference type="ARBA" id="ARBA00022837"/>
    </source>
</evidence>
<organism evidence="5">
    <name type="scientific">Amphimedon queenslandica</name>
    <name type="common">Sponge</name>
    <dbReference type="NCBI Taxonomy" id="400682"/>
    <lineage>
        <taxon>Eukaryota</taxon>
        <taxon>Metazoa</taxon>
        <taxon>Porifera</taxon>
        <taxon>Demospongiae</taxon>
        <taxon>Heteroscleromorpha</taxon>
        <taxon>Haplosclerida</taxon>
        <taxon>Niphatidae</taxon>
        <taxon>Amphimedon</taxon>
    </lineage>
</organism>
<feature type="region of interest" description="Disordered" evidence="3">
    <location>
        <begin position="1134"/>
        <end position="1155"/>
    </location>
</feature>
<evidence type="ECO:0000259" key="4">
    <source>
        <dbReference type="PROSITE" id="PS50222"/>
    </source>
</evidence>
<dbReference type="EnsemblMetazoa" id="Aqu2.1.43816_001">
    <property type="protein sequence ID" value="Aqu2.1.43816_001"/>
    <property type="gene ID" value="Aqu2.1.43816"/>
</dbReference>
<feature type="domain" description="EF-hand" evidence="4">
    <location>
        <begin position="47"/>
        <end position="82"/>
    </location>
</feature>
<feature type="region of interest" description="Disordered" evidence="3">
    <location>
        <begin position="329"/>
        <end position="348"/>
    </location>
</feature>
<dbReference type="InterPro" id="IPR018247">
    <property type="entry name" value="EF_Hand_1_Ca_BS"/>
</dbReference>
<gene>
    <name evidence="5" type="primary">105312629</name>
</gene>
<reference evidence="6" key="1">
    <citation type="journal article" date="2010" name="Nature">
        <title>The Amphimedon queenslandica genome and the evolution of animal complexity.</title>
        <authorList>
            <person name="Srivastava M."/>
            <person name="Simakov O."/>
            <person name="Chapman J."/>
            <person name="Fahey B."/>
            <person name="Gauthier M.E."/>
            <person name="Mitros T."/>
            <person name="Richards G.S."/>
            <person name="Conaco C."/>
            <person name="Dacre M."/>
            <person name="Hellsten U."/>
            <person name="Larroux C."/>
            <person name="Putnam N.H."/>
            <person name="Stanke M."/>
            <person name="Adamska M."/>
            <person name="Darling A."/>
            <person name="Degnan S.M."/>
            <person name="Oakley T.H."/>
            <person name="Plachetzki D.C."/>
            <person name="Zhai Y."/>
            <person name="Adamski M."/>
            <person name="Calcino A."/>
            <person name="Cummins S.F."/>
            <person name="Goodstein D.M."/>
            <person name="Harris C."/>
            <person name="Jackson D.J."/>
            <person name="Leys S.P."/>
            <person name="Shu S."/>
            <person name="Woodcroft B.J."/>
            <person name="Vervoort M."/>
            <person name="Kosik K.S."/>
            <person name="Manning G."/>
            <person name="Degnan B.M."/>
            <person name="Rokhsar D.S."/>
        </authorList>
    </citation>
    <scope>NUCLEOTIDE SEQUENCE [LARGE SCALE GENOMIC DNA]</scope>
</reference>
<sequence length="1357" mass="156645">MSADKRPSSLYVDLKNLRELFQEVDKEEKGYIEFDGLQEMISSMEEFDPNMAKELMETLDRDKDGKVTFEDFQTLYTVERDAIKEQQPSSNSLHENNGRSLSISSDSKRSSPFISPDLLTRVPDSPDLASHARSLRSTDYDLNDSSFQHSPASFGDIVLEDTGGIETTNDESPVVTSPKPSHSFYGEIRKELEQICPTGIVEQEHVLKLSNALGLDAPDEQELLSTWEECKGETVSVESMCHLLQEKEKISLISSVPSKLNTREAWQTESTMDSPLALKDPPKKRSTPHKKLADVAEDTDSFDEDDTAGSDNEWISGISYNFYDVMQTTPSRRPSSAREGSRLSRGYGETSLRQTAMMNSDYKSMQEKLAQAMAENDSLKSNFARVEEEKKKLIAEGEESVQLLQRIKEEEINAIKNDCSMKIKESERSFTSERQSLQEKAEQEVIKLKEELTKQKEKNKTLQTELDYYTNDNAKLVEDLQAMTSEIEEKKNKIARLHETFGIQMESPSDTDLEMQANRLQELERDLNDNIQLNEDLKSKIRELQDREDEWKEECEMLRMKIIEEKRRRQKRKSSAISLPTSHTSLSSSTLQTKKNRRALPEIPPHRRRQHEETDSGSRHIIATYGSESDSMREHETSDDSDDFETVSSTSLLDEIRLEDDKQKYMKKMAELEGMKVQLETSKKELEKLNSNMHSENLKLEKLLQKSKDDKSSLESQLAQAKEEHEEAVSTYMVQIYNMKTEHEADEILNQELKQENFELHSKLLLTQNHFEETEERLNEITREKRQLEGQLQSLENQLKMKTNEAGLAIRDLTMKEEDYASLQEKMQEVENELSDLHLTAKNYLSQIEQLEKEFKEQDSKRIKNVEESKEIAPALEAQELTSPKKRELTVTPIYTPAPLHSSSPFPFSPTRSLSSAEGQSEIVTQMKSQLEDLQRLLVHKSGQDVSDTELTVIQELLEMNNVLEESIASQQRWYNSELTTRDNLIEDLQKLLTFLKSHLSESVSQTTENVQVIPELIQAMCDRIESLPRSSEVTTPADDHQRIQELKELLEKSMGDVREGEKKRLQLENIINRQRNELKVINHQLGKAKTLELKHSKEREEREKQLKEQNTSLQNKQMELLQLRETVERINTSSMPSLHSREMRKGSGSTDEEEDDLELLHSSLQKKYSLSLVQEVKGEIQRMNKEMIAHKKSTATAEELLHQLQKELSSFYNEIVGEPEEEDVARDGIAMLNSIREAYYKLQEKLSIERELLKESREDFEMKATEYEQLYSEHDEEIQSVQQRNAQNEQYLLNLLTTQDSRMNEEMEELRSTNTLLEEAMHKSLTSITQLQTERTILIDTLQALSLQTLHALSTR</sequence>
<feature type="region of interest" description="Disordered" evidence="3">
    <location>
        <begin position="566"/>
        <end position="648"/>
    </location>
</feature>
<dbReference type="PROSITE" id="PS00018">
    <property type="entry name" value="EF_HAND_1"/>
    <property type="match status" value="1"/>
</dbReference>
<feature type="coiled-coil region" evidence="2">
    <location>
        <begin position="438"/>
        <end position="561"/>
    </location>
</feature>
<dbReference type="Proteomes" id="UP000007879">
    <property type="component" value="Unassembled WGS sequence"/>
</dbReference>
<reference evidence="5" key="2">
    <citation type="submission" date="2017-05" db="UniProtKB">
        <authorList>
            <consortium name="EnsemblMetazoa"/>
        </authorList>
    </citation>
    <scope>IDENTIFICATION</scope>
</reference>
<name>A0A1X7VTZ4_AMPQE</name>
<dbReference type="InterPro" id="IPR011992">
    <property type="entry name" value="EF-hand-dom_pair"/>
</dbReference>
<keyword evidence="1" id="KW-0106">Calcium</keyword>
<feature type="compositionally biased region" description="Low complexity" evidence="3">
    <location>
        <begin position="99"/>
        <end position="116"/>
    </location>
</feature>
<dbReference type="InterPro" id="IPR002048">
    <property type="entry name" value="EF_hand_dom"/>
</dbReference>
<feature type="compositionally biased region" description="Polar residues" evidence="3">
    <location>
        <begin position="86"/>
        <end position="95"/>
    </location>
</feature>
<feature type="compositionally biased region" description="Low complexity" evidence="3">
    <location>
        <begin position="578"/>
        <end position="591"/>
    </location>
</feature>
<feature type="compositionally biased region" description="Acidic residues" evidence="3">
    <location>
        <begin position="295"/>
        <end position="308"/>
    </location>
</feature>
<feature type="coiled-coil region" evidence="2">
    <location>
        <begin position="655"/>
        <end position="731"/>
    </location>
</feature>
<dbReference type="Pfam" id="PF13499">
    <property type="entry name" value="EF-hand_7"/>
    <property type="match status" value="1"/>
</dbReference>
<dbReference type="OrthoDB" id="293868at2759"/>
<proteinExistence type="predicted"/>
<feature type="coiled-coil region" evidence="2">
    <location>
        <begin position="764"/>
        <end position="861"/>
    </location>
</feature>
<evidence type="ECO:0000256" key="2">
    <source>
        <dbReference type="SAM" id="Coils"/>
    </source>
</evidence>
<evidence type="ECO:0000313" key="6">
    <source>
        <dbReference type="Proteomes" id="UP000007879"/>
    </source>
</evidence>
<dbReference type="GO" id="GO:0005509">
    <property type="term" value="F:calcium ion binding"/>
    <property type="evidence" value="ECO:0007669"/>
    <property type="project" value="InterPro"/>
</dbReference>
<dbReference type="CDD" id="cd00051">
    <property type="entry name" value="EFh"/>
    <property type="match status" value="1"/>
</dbReference>
<feature type="coiled-coil region" evidence="2">
    <location>
        <begin position="1044"/>
        <end position="1134"/>
    </location>
</feature>
<keyword evidence="6" id="KW-1185">Reference proteome</keyword>
<protein>
    <recommendedName>
        <fullName evidence="4">EF-hand domain-containing protein</fullName>
    </recommendedName>
</protein>
<dbReference type="InParanoid" id="A0A1X7VTZ4"/>
<evidence type="ECO:0000256" key="3">
    <source>
        <dbReference type="SAM" id="MobiDB-lite"/>
    </source>
</evidence>
<feature type="coiled-coil region" evidence="2">
    <location>
        <begin position="1251"/>
        <end position="1324"/>
    </location>
</feature>
<dbReference type="PROSITE" id="PS50222">
    <property type="entry name" value="EF_HAND_2"/>
    <property type="match status" value="1"/>
</dbReference>
<feature type="coiled-coil region" evidence="2">
    <location>
        <begin position="362"/>
        <end position="396"/>
    </location>
</feature>
<keyword evidence="2" id="KW-0175">Coiled coil</keyword>
<feature type="compositionally biased region" description="Polar residues" evidence="3">
    <location>
        <begin position="264"/>
        <end position="273"/>
    </location>
</feature>
<dbReference type="SUPFAM" id="SSF47473">
    <property type="entry name" value="EF-hand"/>
    <property type="match status" value="1"/>
</dbReference>
<accession>A0A1X7VTZ4</accession>